<sequence length="384" mass="40780">MFKGFRVGSIAGIPIRLDVTLLLILPVLAYLIGNAMAEVVDALNAGLEAGLDAAVLTEGLVPWGLGLAAAIGLFVCVLLHELGHAAVARRYGYEIESITLWLLGGIARTEEQPRRWNHELWIALAGPVVSVALGVGCFFAFEAVLSDPVRFVLGYLAVLNVVLAGFNMIPAFPLDGGRVLRALLGRTRTHAAATERAVGIGKFLAIVLGLFGVLAFNPFLVAVAFFVYIAAAAEGRQTAIEATFEGVRVRDVMTPVAQIRTVEPTHSLADVLDRMFSERHTGYPVLDDGVLVGIVTLDDIRDVDPDSRAMVTVGETMSAKLETVAPDAEAMDAMRRIGSSDVGRLPVVDDDGALVGLVTRSDLVTAMNVIRERRSAGAADAAAK</sequence>
<keyword evidence="11 14" id="KW-0482">Metalloprotease</keyword>
<dbReference type="AlphaFoldDB" id="A0A4U5JF02"/>
<evidence type="ECO:0000256" key="11">
    <source>
        <dbReference type="ARBA" id="ARBA00023049"/>
    </source>
</evidence>
<accession>A0A4U5JF02</accession>
<evidence type="ECO:0000256" key="5">
    <source>
        <dbReference type="ARBA" id="ARBA00022692"/>
    </source>
</evidence>
<evidence type="ECO:0000256" key="3">
    <source>
        <dbReference type="ARBA" id="ARBA00022475"/>
    </source>
</evidence>
<dbReference type="PROSITE" id="PS51371">
    <property type="entry name" value="CBS"/>
    <property type="match status" value="2"/>
</dbReference>
<dbReference type="OrthoDB" id="12044at2157"/>
<dbReference type="InterPro" id="IPR000644">
    <property type="entry name" value="CBS_dom"/>
</dbReference>
<keyword evidence="5 14" id="KW-0812">Transmembrane</keyword>
<keyword evidence="3 14" id="KW-1003">Cell membrane</keyword>
<evidence type="ECO:0000256" key="4">
    <source>
        <dbReference type="ARBA" id="ARBA00022670"/>
    </source>
</evidence>
<keyword evidence="4 14" id="KW-0645">Protease</keyword>
<comment type="cofactor">
    <cofactor evidence="14 16">
        <name>Zn(2+)</name>
        <dbReference type="ChEBI" id="CHEBI:29105"/>
    </cofactor>
    <text evidence="14 16">Binds 1 zinc ion per subunit.</text>
</comment>
<dbReference type="SUPFAM" id="SSF54631">
    <property type="entry name" value="CBS-domain pair"/>
    <property type="match status" value="1"/>
</dbReference>
<dbReference type="SMART" id="SM00116">
    <property type="entry name" value="CBS"/>
    <property type="match status" value="2"/>
</dbReference>
<evidence type="ECO:0000256" key="16">
    <source>
        <dbReference type="PIRSR" id="PIRSR006404-2"/>
    </source>
</evidence>
<evidence type="ECO:0000256" key="8">
    <source>
        <dbReference type="ARBA" id="ARBA00022801"/>
    </source>
</evidence>
<reference evidence="19 20" key="1">
    <citation type="submission" date="2019-04" db="EMBL/GenBank/DDBJ databases">
        <title>Natronomonas sp. F20-122 a newhaloarchaeon isolated from a saline saltern of Isla Bacuta, Huelva, Spain.</title>
        <authorList>
            <person name="Duran-Viseras A."/>
            <person name="Sanchez-Porro C."/>
            <person name="Ventosa A."/>
        </authorList>
    </citation>
    <scope>NUCLEOTIDE SEQUENCE [LARGE SCALE GENOMIC DNA]</scope>
    <source>
        <strain evidence="19 20">F20-122</strain>
    </source>
</reference>
<dbReference type="Pfam" id="PF02163">
    <property type="entry name" value="Peptidase_M50"/>
    <property type="match status" value="2"/>
</dbReference>
<feature type="transmembrane region" description="Helical" evidence="14">
    <location>
        <begin position="203"/>
        <end position="231"/>
    </location>
</feature>
<dbReference type="CDD" id="cd04801">
    <property type="entry name" value="CBS_pair_peptidase_M50"/>
    <property type="match status" value="1"/>
</dbReference>
<name>A0A4U5JF02_9EURY</name>
<evidence type="ECO:0000313" key="19">
    <source>
        <dbReference type="EMBL" id="TKR26478.1"/>
    </source>
</evidence>
<evidence type="ECO:0000256" key="14">
    <source>
        <dbReference type="PIRNR" id="PIRNR006404"/>
    </source>
</evidence>
<keyword evidence="9 14" id="KW-0862">Zinc</keyword>
<evidence type="ECO:0000256" key="15">
    <source>
        <dbReference type="PIRSR" id="PIRSR006404-1"/>
    </source>
</evidence>
<dbReference type="GO" id="GO:0005886">
    <property type="term" value="C:plasma membrane"/>
    <property type="evidence" value="ECO:0007669"/>
    <property type="project" value="UniProtKB-SubCell"/>
</dbReference>
<dbReference type="InterPro" id="IPR008915">
    <property type="entry name" value="Peptidase_M50"/>
</dbReference>
<dbReference type="Gene3D" id="3.10.580.10">
    <property type="entry name" value="CBS-domain"/>
    <property type="match status" value="1"/>
</dbReference>
<keyword evidence="8 14" id="KW-0378">Hydrolase</keyword>
<comment type="similarity">
    <text evidence="2 14">Belongs to the peptidase M50B family.</text>
</comment>
<keyword evidence="10 14" id="KW-1133">Transmembrane helix</keyword>
<feature type="binding site" evidence="16">
    <location>
        <position position="84"/>
    </location>
    <ligand>
        <name>Zn(2+)</name>
        <dbReference type="ChEBI" id="CHEBI:29105"/>
        <note>catalytic</note>
    </ligand>
</feature>
<feature type="domain" description="CBS" evidence="18">
    <location>
        <begin position="317"/>
        <end position="375"/>
    </location>
</feature>
<evidence type="ECO:0000313" key="20">
    <source>
        <dbReference type="Proteomes" id="UP000308037"/>
    </source>
</evidence>
<dbReference type="CDD" id="cd06164">
    <property type="entry name" value="S2P-M50_SpoIVFB_CBS"/>
    <property type="match status" value="1"/>
</dbReference>
<keyword evidence="13 14" id="KW-0472">Membrane</keyword>
<dbReference type="PANTHER" id="PTHR39188:SF3">
    <property type="entry name" value="STAGE IV SPORULATION PROTEIN FB"/>
    <property type="match status" value="1"/>
</dbReference>
<evidence type="ECO:0000256" key="17">
    <source>
        <dbReference type="PROSITE-ProRule" id="PRU00703"/>
    </source>
</evidence>
<dbReference type="Proteomes" id="UP000308037">
    <property type="component" value="Unassembled WGS sequence"/>
</dbReference>
<dbReference type="PANTHER" id="PTHR39188">
    <property type="entry name" value="MEMBRANE-ASSOCIATED ZINC METALLOPROTEASE M50B"/>
    <property type="match status" value="1"/>
</dbReference>
<dbReference type="InterPro" id="IPR016483">
    <property type="entry name" value="UCP006404_Pept_M50_CBS"/>
</dbReference>
<dbReference type="GO" id="GO:0046872">
    <property type="term" value="F:metal ion binding"/>
    <property type="evidence" value="ECO:0007669"/>
    <property type="project" value="UniProtKB-UniRule"/>
</dbReference>
<keyword evidence="20" id="KW-1185">Reference proteome</keyword>
<dbReference type="InterPro" id="IPR046342">
    <property type="entry name" value="CBS_dom_sf"/>
</dbReference>
<dbReference type="GO" id="GO:0008237">
    <property type="term" value="F:metallopeptidase activity"/>
    <property type="evidence" value="ECO:0007669"/>
    <property type="project" value="UniProtKB-UniRule"/>
</dbReference>
<comment type="caution">
    <text evidence="19">The sequence shown here is derived from an EMBL/GenBank/DDBJ whole genome shotgun (WGS) entry which is preliminary data.</text>
</comment>
<protein>
    <recommendedName>
        <fullName evidence="14">Zinc metalloprotease</fullName>
    </recommendedName>
</protein>
<feature type="transmembrane region" description="Helical" evidence="14">
    <location>
        <begin position="120"/>
        <end position="141"/>
    </location>
</feature>
<feature type="active site" evidence="15">
    <location>
        <position position="81"/>
    </location>
</feature>
<keyword evidence="6 14" id="KW-0479">Metal-binding</keyword>
<evidence type="ECO:0000256" key="7">
    <source>
        <dbReference type="ARBA" id="ARBA00022737"/>
    </source>
</evidence>
<organism evidence="19 20">
    <name type="scientific">Natronomonas salsuginis</name>
    <dbReference type="NCBI Taxonomy" id="2217661"/>
    <lineage>
        <taxon>Archaea</taxon>
        <taxon>Methanobacteriati</taxon>
        <taxon>Methanobacteriota</taxon>
        <taxon>Stenosarchaea group</taxon>
        <taxon>Halobacteria</taxon>
        <taxon>Halobacteriales</taxon>
        <taxon>Natronomonadaceae</taxon>
        <taxon>Natronomonas</taxon>
    </lineage>
</organism>
<evidence type="ECO:0000256" key="9">
    <source>
        <dbReference type="ARBA" id="ARBA00022833"/>
    </source>
</evidence>
<proteinExistence type="inferred from homology"/>
<feature type="transmembrane region" description="Helical" evidence="14">
    <location>
        <begin position="153"/>
        <end position="172"/>
    </location>
</feature>
<feature type="transmembrane region" description="Helical" evidence="14">
    <location>
        <begin position="21"/>
        <end position="40"/>
    </location>
</feature>
<evidence type="ECO:0000256" key="2">
    <source>
        <dbReference type="ARBA" id="ARBA00007931"/>
    </source>
</evidence>
<dbReference type="Pfam" id="PF00571">
    <property type="entry name" value="CBS"/>
    <property type="match status" value="2"/>
</dbReference>
<comment type="subcellular location">
    <subcellularLocation>
        <location evidence="1 14">Cell membrane</location>
        <topology evidence="1 14">Multi-pass membrane protein</topology>
    </subcellularLocation>
</comment>
<keyword evidence="12 17" id="KW-0129">CBS domain</keyword>
<evidence type="ECO:0000256" key="6">
    <source>
        <dbReference type="ARBA" id="ARBA00022723"/>
    </source>
</evidence>
<dbReference type="EMBL" id="QKNX01000002">
    <property type="protein sequence ID" value="TKR26478.1"/>
    <property type="molecule type" value="Genomic_DNA"/>
</dbReference>
<feature type="binding site" evidence="16">
    <location>
        <position position="80"/>
    </location>
    <ligand>
        <name>Zn(2+)</name>
        <dbReference type="ChEBI" id="CHEBI:29105"/>
        <note>catalytic</note>
    </ligand>
</feature>
<dbReference type="GO" id="GO:0006508">
    <property type="term" value="P:proteolysis"/>
    <property type="evidence" value="ECO:0007669"/>
    <property type="project" value="UniProtKB-KW"/>
</dbReference>
<evidence type="ECO:0000259" key="18">
    <source>
        <dbReference type="PROSITE" id="PS51371"/>
    </source>
</evidence>
<evidence type="ECO:0000256" key="12">
    <source>
        <dbReference type="ARBA" id="ARBA00023122"/>
    </source>
</evidence>
<gene>
    <name evidence="19" type="ORF">DM868_05015</name>
</gene>
<feature type="binding site" evidence="16">
    <location>
        <position position="175"/>
    </location>
    <ligand>
        <name>Zn(2+)</name>
        <dbReference type="ChEBI" id="CHEBI:29105"/>
        <note>catalytic</note>
    </ligand>
</feature>
<feature type="domain" description="CBS" evidence="18">
    <location>
        <begin position="253"/>
        <end position="310"/>
    </location>
</feature>
<evidence type="ECO:0000256" key="13">
    <source>
        <dbReference type="ARBA" id="ARBA00023136"/>
    </source>
</evidence>
<evidence type="ECO:0000256" key="10">
    <source>
        <dbReference type="ARBA" id="ARBA00022989"/>
    </source>
</evidence>
<keyword evidence="7" id="KW-0677">Repeat</keyword>
<dbReference type="PIRSF" id="PIRSF006404">
    <property type="entry name" value="UCP006404_Pept_M50_CBS"/>
    <property type="match status" value="1"/>
</dbReference>
<evidence type="ECO:0000256" key="1">
    <source>
        <dbReference type="ARBA" id="ARBA00004651"/>
    </source>
</evidence>
<feature type="transmembrane region" description="Helical" evidence="14">
    <location>
        <begin position="60"/>
        <end position="79"/>
    </location>
</feature>